<reference evidence="2" key="1">
    <citation type="submission" date="2020-04" db="EMBL/GenBank/DDBJ databases">
        <title>Nitratireductor sp. nov. isolated from mangrove soil.</title>
        <authorList>
            <person name="Ye Y."/>
        </authorList>
    </citation>
    <scope>NUCLEOTIDE SEQUENCE</scope>
    <source>
        <strain evidence="2">SY7</strain>
    </source>
</reference>
<proteinExistence type="predicted"/>
<dbReference type="OrthoDB" id="4146344at2"/>
<dbReference type="InterPro" id="IPR018640">
    <property type="entry name" value="DUF2063"/>
</dbReference>
<name>A0A5B8L5J6_9HYPH</name>
<evidence type="ECO:0000259" key="1">
    <source>
        <dbReference type="Pfam" id="PF09836"/>
    </source>
</evidence>
<organism evidence="2 3">
    <name type="scientific">Nitratireductor mangrovi</name>
    <dbReference type="NCBI Taxonomy" id="2599600"/>
    <lineage>
        <taxon>Bacteria</taxon>
        <taxon>Pseudomonadati</taxon>
        <taxon>Pseudomonadota</taxon>
        <taxon>Alphaproteobacteria</taxon>
        <taxon>Hyphomicrobiales</taxon>
        <taxon>Phyllobacteriaceae</taxon>
        <taxon>Nitratireductor</taxon>
    </lineage>
</organism>
<gene>
    <name evidence="2" type="ORF">FQ775_21840</name>
</gene>
<dbReference type="AlphaFoldDB" id="A0A5B8L5J6"/>
<keyword evidence="3" id="KW-1185">Reference proteome</keyword>
<evidence type="ECO:0000313" key="2">
    <source>
        <dbReference type="EMBL" id="QDZ02798.1"/>
    </source>
</evidence>
<dbReference type="Pfam" id="PF09836">
    <property type="entry name" value="DUF2063"/>
    <property type="match status" value="1"/>
</dbReference>
<dbReference type="Gene3D" id="1.10.150.690">
    <property type="entry name" value="DUF2063"/>
    <property type="match status" value="1"/>
</dbReference>
<dbReference type="Proteomes" id="UP000321389">
    <property type="component" value="Chromosome"/>
</dbReference>
<sequence length="271" mass="30204">MLSLEALQRRIARSVLDGNVMGLSALVSAGRADAYSRLRIYRNNTISSLTTTLMAVFPVTARLVDERYFRYAAAAFIRRHPPGEPRLVRHGERFPCFLRSFDGLTQMPFVAETARLEWFIAEALDAPAQPSCPLSAIATAMDAAAPELQLQPSLRLFVANRPALSIWTAHQKPDDFDGSVLARTHSERICLWREGEIVRFRLHDAAEFAFRHALANGQGLNRAATRALTHDPRFDLGSAILRLFQDGLVTAVTEEDDGQPTTGDLHHDRDD</sequence>
<dbReference type="KEGG" id="niy:FQ775_21840"/>
<protein>
    <submittedName>
        <fullName evidence="2">DUF2063 domain-containing protein</fullName>
    </submittedName>
</protein>
<dbReference type="InterPro" id="IPR044922">
    <property type="entry name" value="DUF2063_N_sf"/>
</dbReference>
<dbReference type="RefSeq" id="WP_146301433.1">
    <property type="nucleotide sequence ID" value="NZ_CP042301.2"/>
</dbReference>
<dbReference type="EMBL" id="CP042301">
    <property type="protein sequence ID" value="QDZ02798.1"/>
    <property type="molecule type" value="Genomic_DNA"/>
</dbReference>
<feature type="domain" description="Putative DNA-binding" evidence="1">
    <location>
        <begin position="7"/>
        <end position="98"/>
    </location>
</feature>
<evidence type="ECO:0000313" key="3">
    <source>
        <dbReference type="Proteomes" id="UP000321389"/>
    </source>
</evidence>
<accession>A0A5B8L5J6</accession>